<evidence type="ECO:0000256" key="1">
    <source>
        <dbReference type="ARBA" id="ARBA00023015"/>
    </source>
</evidence>
<dbReference type="RefSeq" id="WP_324179305.1">
    <property type="nucleotide sequence ID" value="NZ_BAABAW010000008.1"/>
</dbReference>
<accession>A0ABU5ZU01</accession>
<keyword evidence="3" id="KW-0804">Transcription</keyword>
<evidence type="ECO:0000256" key="3">
    <source>
        <dbReference type="ARBA" id="ARBA00023163"/>
    </source>
</evidence>
<evidence type="ECO:0000256" key="4">
    <source>
        <dbReference type="SAM" id="Coils"/>
    </source>
</evidence>
<keyword evidence="5" id="KW-0472">Membrane</keyword>
<proteinExistence type="predicted"/>
<keyword evidence="1" id="KW-0805">Transcription regulation</keyword>
<reference evidence="7 8" key="1">
    <citation type="journal article" date="2013" name="Int. J. Syst. Evol. Microbiol.">
        <title>Aquimarina gracilis sp. nov., isolated from the gut microflora of a mussel, Mytilus coruscus, and emended description of Aquimarina spongiae.</title>
        <authorList>
            <person name="Park S.C."/>
            <person name="Choe H.N."/>
            <person name="Baik K.S."/>
            <person name="Seong C.N."/>
        </authorList>
    </citation>
    <scope>NUCLEOTIDE SEQUENCE [LARGE SCALE GENOMIC DNA]</scope>
    <source>
        <strain evidence="7 8">PSC32</strain>
    </source>
</reference>
<name>A0ABU5ZU01_9FLAO</name>
<keyword evidence="2" id="KW-0238">DNA-binding</keyword>
<gene>
    <name evidence="7" type="ORF">U6A24_07390</name>
</gene>
<dbReference type="Gene3D" id="1.25.40.10">
    <property type="entry name" value="Tetratricopeptide repeat domain"/>
    <property type="match status" value="2"/>
</dbReference>
<evidence type="ECO:0000256" key="5">
    <source>
        <dbReference type="SAM" id="Phobius"/>
    </source>
</evidence>
<evidence type="ECO:0000259" key="6">
    <source>
        <dbReference type="PROSITE" id="PS01124"/>
    </source>
</evidence>
<sequence>MFLRNLLLSVFLFLMFFLEQSYGQSRPAEKENEDVNFEALEAEIAKQTTDTLKLQIALRSLQKAKDVKDTLLMANAYYFLSRLSSEYRVAYADSLIDITTDKGYSRYPSHGYLQKGNDSYFKGNHEQALEFYLTASEYAKKNGNEYLYRSIKFNIALLKNAAGEREDAKGIFVEYVKFLEDNPNYKTSDNYNRGLFALADAYIHSKELDLAKKYIDKGIQETLNTGDILLYSYILVTSGIHQYLSKNYTRAIDSLKKGKKIIQQKDEVKIRVATCDYYIARSYQDLGKTELSISYFKSVDTILSETEYIIPELMNTYDYLIKYYKSKGDSQQQINYINTLLRLDSIQDANQLYLTKNINERYDTAELIEEKQDLIDQLEREKFLKENTIVILILFLSLIGILAGYGFRRSYINKKRFEALLEKQNGKAKNELELIGESTLSKNKEEIDIPEDVVQNILKKLYAFEKSYQFSKRHYTLNSLAKELNTNSAYLSKIINVYKNINFANYLNNLRVDFAVNELTNNKSLRSYTIKAIAEEVGFKNAQSFSSAFYKKTGIYPSYFIKQLNN</sequence>
<evidence type="ECO:0000313" key="7">
    <source>
        <dbReference type="EMBL" id="MEB3345276.1"/>
    </source>
</evidence>
<dbReference type="Gene3D" id="1.10.10.60">
    <property type="entry name" value="Homeodomain-like"/>
    <property type="match status" value="2"/>
</dbReference>
<comment type="caution">
    <text evidence="7">The sequence shown here is derived from an EMBL/GenBank/DDBJ whole genome shotgun (WGS) entry which is preliminary data.</text>
</comment>
<feature type="coiled-coil region" evidence="4">
    <location>
        <begin position="361"/>
        <end position="388"/>
    </location>
</feature>
<dbReference type="Proteomes" id="UP001327027">
    <property type="component" value="Unassembled WGS sequence"/>
</dbReference>
<dbReference type="EMBL" id="JAYKLX010000003">
    <property type="protein sequence ID" value="MEB3345276.1"/>
    <property type="molecule type" value="Genomic_DNA"/>
</dbReference>
<feature type="domain" description="HTH araC/xylS-type" evidence="6">
    <location>
        <begin position="459"/>
        <end position="563"/>
    </location>
</feature>
<dbReference type="InterPro" id="IPR011990">
    <property type="entry name" value="TPR-like_helical_dom_sf"/>
</dbReference>
<dbReference type="PANTHER" id="PTHR43280:SF28">
    <property type="entry name" value="HTH-TYPE TRANSCRIPTIONAL ACTIVATOR RHAS"/>
    <property type="match status" value="1"/>
</dbReference>
<keyword evidence="4" id="KW-0175">Coiled coil</keyword>
<dbReference type="PANTHER" id="PTHR43280">
    <property type="entry name" value="ARAC-FAMILY TRANSCRIPTIONAL REGULATOR"/>
    <property type="match status" value="1"/>
</dbReference>
<dbReference type="SUPFAM" id="SSF48452">
    <property type="entry name" value="TPR-like"/>
    <property type="match status" value="1"/>
</dbReference>
<evidence type="ECO:0000256" key="2">
    <source>
        <dbReference type="ARBA" id="ARBA00023125"/>
    </source>
</evidence>
<dbReference type="Pfam" id="PF12833">
    <property type="entry name" value="HTH_18"/>
    <property type="match status" value="1"/>
</dbReference>
<organism evidence="7 8">
    <name type="scientific">Aquimarina gracilis</name>
    <dbReference type="NCBI Taxonomy" id="874422"/>
    <lineage>
        <taxon>Bacteria</taxon>
        <taxon>Pseudomonadati</taxon>
        <taxon>Bacteroidota</taxon>
        <taxon>Flavobacteriia</taxon>
        <taxon>Flavobacteriales</taxon>
        <taxon>Flavobacteriaceae</taxon>
        <taxon>Aquimarina</taxon>
    </lineage>
</organism>
<evidence type="ECO:0000313" key="8">
    <source>
        <dbReference type="Proteomes" id="UP001327027"/>
    </source>
</evidence>
<dbReference type="SMART" id="SM00342">
    <property type="entry name" value="HTH_ARAC"/>
    <property type="match status" value="1"/>
</dbReference>
<dbReference type="PROSITE" id="PS01124">
    <property type="entry name" value="HTH_ARAC_FAMILY_2"/>
    <property type="match status" value="1"/>
</dbReference>
<keyword evidence="5" id="KW-1133">Transmembrane helix</keyword>
<keyword evidence="5" id="KW-0812">Transmembrane</keyword>
<keyword evidence="8" id="KW-1185">Reference proteome</keyword>
<dbReference type="InterPro" id="IPR009057">
    <property type="entry name" value="Homeodomain-like_sf"/>
</dbReference>
<dbReference type="InterPro" id="IPR018060">
    <property type="entry name" value="HTH_AraC"/>
</dbReference>
<protein>
    <submittedName>
        <fullName evidence="7">Helix-turn-helix domain-containing protein</fullName>
    </submittedName>
</protein>
<feature type="transmembrane region" description="Helical" evidence="5">
    <location>
        <begin position="389"/>
        <end position="407"/>
    </location>
</feature>
<dbReference type="SUPFAM" id="SSF46689">
    <property type="entry name" value="Homeodomain-like"/>
    <property type="match status" value="1"/>
</dbReference>